<organism evidence="3 4">
    <name type="scientific">Simiduia aestuariiviva</name>
    <dbReference type="NCBI Taxonomy" id="1510459"/>
    <lineage>
        <taxon>Bacteria</taxon>
        <taxon>Pseudomonadati</taxon>
        <taxon>Pseudomonadota</taxon>
        <taxon>Gammaproteobacteria</taxon>
        <taxon>Cellvibrionales</taxon>
        <taxon>Cellvibrionaceae</taxon>
        <taxon>Simiduia</taxon>
    </lineage>
</organism>
<evidence type="ECO:0000256" key="1">
    <source>
        <dbReference type="SAM" id="SignalP"/>
    </source>
</evidence>
<keyword evidence="3" id="KW-0378">Hydrolase</keyword>
<dbReference type="SUPFAM" id="SSF53474">
    <property type="entry name" value="alpha/beta-Hydrolases"/>
    <property type="match status" value="1"/>
</dbReference>
<gene>
    <name evidence="3" type="ORF">FHS30_000695</name>
</gene>
<protein>
    <submittedName>
        <fullName evidence="3">Triacylglycerol lipase</fullName>
        <ecNumber evidence="3">3.1.1.3</ecNumber>
    </submittedName>
</protein>
<sequence length="329" mass="34900">MKRILSMSLACILFSFISFSSAHAADTSGRTQHPIVLVHGLSGFDSILADYFYGVKGALRNVGATAVYTPQVTAFASNEARGEELLAYVEDLLAVTGAQKVNLIGHSQGGPTARYVASVRPDLVASVTSVGSPHFGSPVADLIKDSPLEGPALAIGNAVGALLAALSGDGSQQQNAMGALASLNTAGAHAFNAQFPQGLRQGSCKKTPTYNAGSWWWPNYVKDYSVNDGPRVVNGVRYYSWSGTYTPAFDSNVLDPTDAFLGLTWLSIGEANDGLVGRCSSHMGQVIRDDYTLNHMDEINGLFGLRGLWSTNPVQLYVSHARRLKAAGL</sequence>
<feature type="chain" id="PRO_5032770229" evidence="1">
    <location>
        <begin position="25"/>
        <end position="329"/>
    </location>
</feature>
<evidence type="ECO:0000259" key="2">
    <source>
        <dbReference type="Pfam" id="PF00561"/>
    </source>
</evidence>
<dbReference type="Gene3D" id="3.40.50.1820">
    <property type="entry name" value="alpha/beta hydrolase"/>
    <property type="match status" value="1"/>
</dbReference>
<dbReference type="RefSeq" id="WP_183908309.1">
    <property type="nucleotide sequence ID" value="NZ_JACHXZ010000001.1"/>
</dbReference>
<feature type="signal peptide" evidence="1">
    <location>
        <begin position="1"/>
        <end position="24"/>
    </location>
</feature>
<dbReference type="InterPro" id="IPR000073">
    <property type="entry name" value="AB_hydrolase_1"/>
</dbReference>
<dbReference type="InterPro" id="IPR029058">
    <property type="entry name" value="AB_hydrolase_fold"/>
</dbReference>
<reference evidence="3 4" key="1">
    <citation type="submission" date="2020-08" db="EMBL/GenBank/DDBJ databases">
        <title>Genomic Encyclopedia of Type Strains, Phase III (KMG-III): the genomes of soil and plant-associated and newly described type strains.</title>
        <authorList>
            <person name="Whitman W."/>
        </authorList>
    </citation>
    <scope>NUCLEOTIDE SEQUENCE [LARGE SCALE GENOMIC DNA]</scope>
    <source>
        <strain evidence="3 4">CECT 8571</strain>
    </source>
</reference>
<name>A0A839ULT5_9GAMM</name>
<comment type="caution">
    <text evidence="3">The sequence shown here is derived from an EMBL/GenBank/DDBJ whole genome shotgun (WGS) entry which is preliminary data.</text>
</comment>
<evidence type="ECO:0000313" key="4">
    <source>
        <dbReference type="Proteomes" id="UP000559987"/>
    </source>
</evidence>
<dbReference type="Proteomes" id="UP000559987">
    <property type="component" value="Unassembled WGS sequence"/>
</dbReference>
<dbReference type="Pfam" id="PF00561">
    <property type="entry name" value="Abhydrolase_1"/>
    <property type="match status" value="1"/>
</dbReference>
<dbReference type="GO" id="GO:0004806">
    <property type="term" value="F:triacylglycerol lipase activity"/>
    <property type="evidence" value="ECO:0007669"/>
    <property type="project" value="UniProtKB-EC"/>
</dbReference>
<dbReference type="AlphaFoldDB" id="A0A839ULT5"/>
<evidence type="ECO:0000313" key="3">
    <source>
        <dbReference type="EMBL" id="MBB3167519.1"/>
    </source>
</evidence>
<keyword evidence="4" id="KW-1185">Reference proteome</keyword>
<dbReference type="EMBL" id="JACHXZ010000001">
    <property type="protein sequence ID" value="MBB3167519.1"/>
    <property type="molecule type" value="Genomic_DNA"/>
</dbReference>
<keyword evidence="1" id="KW-0732">Signal</keyword>
<proteinExistence type="predicted"/>
<accession>A0A839ULT5</accession>
<dbReference type="EC" id="3.1.1.3" evidence="3"/>
<feature type="domain" description="AB hydrolase-1" evidence="2">
    <location>
        <begin position="34"/>
        <end position="137"/>
    </location>
</feature>